<keyword evidence="2" id="KW-0472">Membrane</keyword>
<keyword evidence="4" id="KW-1185">Reference proteome</keyword>
<evidence type="ECO:0000313" key="3">
    <source>
        <dbReference type="EMBL" id="MFD1215453.1"/>
    </source>
</evidence>
<gene>
    <name evidence="3" type="ORF">ACFQ2X_02475</name>
</gene>
<dbReference type="PANTHER" id="PTHR32309:SF13">
    <property type="entry name" value="FERRIC ENTEROBACTIN TRANSPORT PROTEIN FEPE"/>
    <property type="match status" value="1"/>
</dbReference>
<evidence type="ECO:0000256" key="1">
    <source>
        <dbReference type="SAM" id="Coils"/>
    </source>
</evidence>
<evidence type="ECO:0000256" key="2">
    <source>
        <dbReference type="SAM" id="Phobius"/>
    </source>
</evidence>
<name>A0ABW3U3P2_9GAMM</name>
<dbReference type="EMBL" id="JBHTLR010000004">
    <property type="protein sequence ID" value="MFD1215453.1"/>
    <property type="molecule type" value="Genomic_DNA"/>
</dbReference>
<sequence length="406" mass="45354">MSNNQTVPALPESKGKPELAATAGNIKKRVFKAGNGLVKRAGRMNTLTGLLLAVVLPFLMVAAYYVFWVSERYVSTTQLIVKENGAEQNVDGTLGLLMPGISGNSQDAYLVVNYIQSLDMALYLNEQLDLVEYYKSDSHDYFSRLPADASQEDYLEFYRTHIGVSFDEVTGIVSIEAQAFEPDFAQELVETITRKSEDFVNAVSRELAEKQVSFVRKEMERAQVKLRTAKQQILDFQNQNKVVSPEELTRGISSIIQGLESRLSEQKAKLSASKTYLNANSSQVVSIQTEIAALEHQIEQEKARIVGISGDQSGVRLNSLSANFQNLELDLQFAMDAYQTALKALETARMEASSRLKHLIVVSRPSLAEEARFPEKIYNLVSLLVVLLLIYGVIRMMIASIRDHRI</sequence>
<feature type="transmembrane region" description="Helical" evidence="2">
    <location>
        <begin position="47"/>
        <end position="68"/>
    </location>
</feature>
<accession>A0ABW3U3P2</accession>
<feature type="coiled-coil region" evidence="1">
    <location>
        <begin position="284"/>
        <end position="355"/>
    </location>
</feature>
<protein>
    <recommendedName>
        <fullName evidence="5">Capsular polysaccharide transport system permease protein</fullName>
    </recommendedName>
</protein>
<evidence type="ECO:0008006" key="5">
    <source>
        <dbReference type="Google" id="ProtNLM"/>
    </source>
</evidence>
<keyword evidence="2" id="KW-1133">Transmembrane helix</keyword>
<organism evidence="3 4">
    <name type="scientific">Microbulbifer celer</name>
    <dbReference type="NCBI Taxonomy" id="435905"/>
    <lineage>
        <taxon>Bacteria</taxon>
        <taxon>Pseudomonadati</taxon>
        <taxon>Pseudomonadota</taxon>
        <taxon>Gammaproteobacteria</taxon>
        <taxon>Cellvibrionales</taxon>
        <taxon>Microbulbiferaceae</taxon>
        <taxon>Microbulbifer</taxon>
    </lineage>
</organism>
<dbReference type="Proteomes" id="UP001597264">
    <property type="component" value="Unassembled WGS sequence"/>
</dbReference>
<keyword evidence="2" id="KW-0812">Transmembrane</keyword>
<reference evidence="4" key="1">
    <citation type="journal article" date="2019" name="Int. J. Syst. Evol. Microbiol.">
        <title>The Global Catalogue of Microorganisms (GCM) 10K type strain sequencing project: providing services to taxonomists for standard genome sequencing and annotation.</title>
        <authorList>
            <consortium name="The Broad Institute Genomics Platform"/>
            <consortium name="The Broad Institute Genome Sequencing Center for Infectious Disease"/>
            <person name="Wu L."/>
            <person name="Ma J."/>
        </authorList>
    </citation>
    <scope>NUCLEOTIDE SEQUENCE [LARGE SCALE GENOMIC DNA]</scope>
    <source>
        <strain evidence="4">CCUG 54356</strain>
    </source>
</reference>
<keyword evidence="1" id="KW-0175">Coiled coil</keyword>
<dbReference type="RefSeq" id="WP_230437803.1">
    <property type="nucleotide sequence ID" value="NZ_CP087715.1"/>
</dbReference>
<evidence type="ECO:0000313" key="4">
    <source>
        <dbReference type="Proteomes" id="UP001597264"/>
    </source>
</evidence>
<proteinExistence type="predicted"/>
<feature type="coiled-coil region" evidence="1">
    <location>
        <begin position="205"/>
        <end position="239"/>
    </location>
</feature>
<comment type="caution">
    <text evidence="3">The sequence shown here is derived from an EMBL/GenBank/DDBJ whole genome shotgun (WGS) entry which is preliminary data.</text>
</comment>
<dbReference type="InterPro" id="IPR050445">
    <property type="entry name" value="Bact_polysacc_biosynth/exp"/>
</dbReference>
<feature type="transmembrane region" description="Helical" evidence="2">
    <location>
        <begin position="377"/>
        <end position="398"/>
    </location>
</feature>
<dbReference type="PANTHER" id="PTHR32309">
    <property type="entry name" value="TYROSINE-PROTEIN KINASE"/>
    <property type="match status" value="1"/>
</dbReference>